<dbReference type="PANTHER" id="PTHR47265:SF1">
    <property type="entry name" value="IRON-SULFUR ASSEMBLY PROTEIN ISCA, CHLOROPLASTIC"/>
    <property type="match status" value="1"/>
</dbReference>
<dbReference type="GO" id="GO:0051537">
    <property type="term" value="F:2 iron, 2 sulfur cluster binding"/>
    <property type="evidence" value="ECO:0007669"/>
    <property type="project" value="UniProtKB-ARBA"/>
</dbReference>
<dbReference type="InterPro" id="IPR035903">
    <property type="entry name" value="HesB-like_dom_sf"/>
</dbReference>
<reference evidence="2 3" key="1">
    <citation type="submission" date="2018-05" db="EMBL/GenBank/DDBJ databases">
        <title>Lujinxingia marina gen. nov. sp. nov., a new facultative anaerobic member of the class Deltaproteobacteria, and proposal of Lujinxingaceae fam. nov.</title>
        <authorList>
            <person name="Li C.-M."/>
        </authorList>
    </citation>
    <scope>NUCLEOTIDE SEQUENCE [LARGE SCALE GENOMIC DNA]</scope>
    <source>
        <strain evidence="2 3">B210</strain>
    </source>
</reference>
<accession>A0A328C7R1</accession>
<dbReference type="SUPFAM" id="SSF89360">
    <property type="entry name" value="HesB-like domain"/>
    <property type="match status" value="1"/>
</dbReference>
<dbReference type="InterPro" id="IPR000361">
    <property type="entry name" value="ATAP_core_dom"/>
</dbReference>
<dbReference type="PROSITE" id="PS01152">
    <property type="entry name" value="HESB"/>
    <property type="match status" value="1"/>
</dbReference>
<dbReference type="EMBL" id="QHKO01000002">
    <property type="protein sequence ID" value="RAL23903.1"/>
    <property type="molecule type" value="Genomic_DNA"/>
</dbReference>
<evidence type="ECO:0000313" key="2">
    <source>
        <dbReference type="EMBL" id="RAL23903.1"/>
    </source>
</evidence>
<dbReference type="AlphaFoldDB" id="A0A328C7R1"/>
<dbReference type="InterPro" id="IPR017870">
    <property type="entry name" value="FeS_cluster_insertion_CS"/>
</dbReference>
<dbReference type="Pfam" id="PF01521">
    <property type="entry name" value="Fe-S_biosyn"/>
    <property type="match status" value="1"/>
</dbReference>
<gene>
    <name evidence="2" type="ORF">DL240_07080</name>
</gene>
<name>A0A328C7R1_9DELT</name>
<protein>
    <submittedName>
        <fullName evidence="2">Iron-sulfur cluster assembly accessory protein</fullName>
    </submittedName>
</protein>
<dbReference type="OrthoDB" id="9801228at2"/>
<proteinExistence type="predicted"/>
<dbReference type="NCBIfam" id="TIGR00049">
    <property type="entry name" value="iron-sulfur cluster assembly accessory protein"/>
    <property type="match status" value="1"/>
</dbReference>
<organism evidence="2 3">
    <name type="scientific">Lujinxingia litoralis</name>
    <dbReference type="NCBI Taxonomy" id="2211119"/>
    <lineage>
        <taxon>Bacteria</taxon>
        <taxon>Deltaproteobacteria</taxon>
        <taxon>Bradymonadales</taxon>
        <taxon>Lujinxingiaceae</taxon>
        <taxon>Lujinxingia</taxon>
    </lineage>
</organism>
<evidence type="ECO:0000259" key="1">
    <source>
        <dbReference type="Pfam" id="PF01521"/>
    </source>
</evidence>
<sequence length="110" mass="11893">MIGITPLAAEKARKMMLDNNLSPESSNGIRIGVKSGGCSGLNYVLDIVDSPSDNDRVFERNGVKVYCDPRSYLYLNGTEIDFEDSVMGGGFKFNNPNARRSCGCGTSFAV</sequence>
<dbReference type="InterPro" id="IPR016092">
    <property type="entry name" value="ATAP"/>
</dbReference>
<dbReference type="InterPro" id="IPR031108">
    <property type="entry name" value="IscA_plant_cyanobact"/>
</dbReference>
<dbReference type="Proteomes" id="UP000249169">
    <property type="component" value="Unassembled WGS sequence"/>
</dbReference>
<keyword evidence="3" id="KW-1185">Reference proteome</keyword>
<dbReference type="GO" id="GO:0016226">
    <property type="term" value="P:iron-sulfur cluster assembly"/>
    <property type="evidence" value="ECO:0007669"/>
    <property type="project" value="InterPro"/>
</dbReference>
<dbReference type="RefSeq" id="WP_111729157.1">
    <property type="nucleotide sequence ID" value="NZ_QHKO01000002.1"/>
</dbReference>
<dbReference type="PANTHER" id="PTHR47265">
    <property type="entry name" value="IRON-SULFUR ASSEMBLY PROTEIN ISCA, CHLOROPLASTIC"/>
    <property type="match status" value="1"/>
</dbReference>
<feature type="domain" description="Core" evidence="1">
    <location>
        <begin position="2"/>
        <end position="105"/>
    </location>
</feature>
<comment type="caution">
    <text evidence="2">The sequence shown here is derived from an EMBL/GenBank/DDBJ whole genome shotgun (WGS) entry which is preliminary data.</text>
</comment>
<dbReference type="Gene3D" id="2.60.300.12">
    <property type="entry name" value="HesB-like domain"/>
    <property type="match status" value="1"/>
</dbReference>
<evidence type="ECO:0000313" key="3">
    <source>
        <dbReference type="Proteomes" id="UP000249169"/>
    </source>
</evidence>
<dbReference type="GO" id="GO:0030674">
    <property type="term" value="F:protein-macromolecule adaptor activity"/>
    <property type="evidence" value="ECO:0007669"/>
    <property type="project" value="TreeGrafter"/>
</dbReference>